<dbReference type="AlphaFoldDB" id="A0A1G6W7M8"/>
<comment type="subcellular location">
    <subcellularLocation>
        <location evidence="7">Cell membrane</location>
    </subcellularLocation>
    <subcellularLocation>
        <location evidence="7">Bacterial flagellum basal body</location>
    </subcellularLocation>
</comment>
<protein>
    <recommendedName>
        <fullName evidence="7">Flagellar protein</fullName>
    </recommendedName>
</protein>
<reference evidence="9 10" key="1">
    <citation type="submission" date="2016-10" db="EMBL/GenBank/DDBJ databases">
        <authorList>
            <person name="de Groot N.N."/>
        </authorList>
    </citation>
    <scope>NUCLEOTIDE SEQUENCE [LARGE SCALE GENOMIC DNA]</scope>
    <source>
        <strain evidence="9 10">DSM 16957</strain>
    </source>
</reference>
<keyword evidence="5 7" id="KW-0975">Bacterial flagellum</keyword>
<keyword evidence="4 7" id="KW-0472">Membrane</keyword>
<dbReference type="PANTHER" id="PTHR38766:SF1">
    <property type="entry name" value="FLAGELLAR PROTEIN FLIO"/>
    <property type="match status" value="1"/>
</dbReference>
<accession>A0A1G6W7M8</accession>
<evidence type="ECO:0000313" key="10">
    <source>
        <dbReference type="Proteomes" id="UP000199603"/>
    </source>
</evidence>
<dbReference type="PANTHER" id="PTHR38766">
    <property type="entry name" value="FLAGELLAR PROTEIN FLIO"/>
    <property type="match status" value="1"/>
</dbReference>
<feature type="transmembrane region" description="Helical" evidence="7">
    <location>
        <begin position="34"/>
        <end position="55"/>
    </location>
</feature>
<gene>
    <name evidence="9" type="ORF">SAMN04488509_104173</name>
</gene>
<dbReference type="Proteomes" id="UP000199603">
    <property type="component" value="Unassembled WGS sequence"/>
</dbReference>
<keyword evidence="9" id="KW-0969">Cilium</keyword>
<dbReference type="InterPro" id="IPR052205">
    <property type="entry name" value="FliO/MopB"/>
</dbReference>
<keyword evidence="10" id="KW-1185">Reference proteome</keyword>
<keyword evidence="8" id="KW-0732">Signal</keyword>
<name>A0A1G6W7M8_9GAMM</name>
<evidence type="ECO:0000256" key="5">
    <source>
        <dbReference type="ARBA" id="ARBA00023143"/>
    </source>
</evidence>
<keyword evidence="2 7" id="KW-0812">Transmembrane</keyword>
<evidence type="ECO:0000256" key="8">
    <source>
        <dbReference type="SAM" id="SignalP"/>
    </source>
</evidence>
<evidence type="ECO:0000256" key="1">
    <source>
        <dbReference type="ARBA" id="ARBA00022475"/>
    </source>
</evidence>
<feature type="chain" id="PRO_5011735314" description="Flagellar protein" evidence="8">
    <location>
        <begin position="25"/>
        <end position="136"/>
    </location>
</feature>
<dbReference type="InterPro" id="IPR022781">
    <property type="entry name" value="Flagellar_biosynth_FliO"/>
</dbReference>
<dbReference type="Pfam" id="PF04347">
    <property type="entry name" value="FliO"/>
    <property type="match status" value="1"/>
</dbReference>
<proteinExistence type="inferred from homology"/>
<evidence type="ECO:0000256" key="7">
    <source>
        <dbReference type="RuleBase" id="RU362064"/>
    </source>
</evidence>
<evidence type="ECO:0000256" key="4">
    <source>
        <dbReference type="ARBA" id="ARBA00023136"/>
    </source>
</evidence>
<keyword evidence="3 7" id="KW-1133">Transmembrane helix</keyword>
<dbReference type="GO" id="GO:0044781">
    <property type="term" value="P:bacterial-type flagellum organization"/>
    <property type="evidence" value="ECO:0007669"/>
    <property type="project" value="UniProtKB-UniRule"/>
</dbReference>
<evidence type="ECO:0000256" key="3">
    <source>
        <dbReference type="ARBA" id="ARBA00022989"/>
    </source>
</evidence>
<comment type="similarity">
    <text evidence="6 7">Belongs to the FliO/MopB family.</text>
</comment>
<sequence>MPLPFASLIASTVAATASTAPVSAATPVASFGTLVGMAGSLLLVIGLILLCAWLLKRMGSLQAGGSGVLKLRASLAVGMKERVVLIEAAGETLLLGVSPGGVTCLHRFDAPVPSEAAAPGAFAQLLHKQLGLGPRA</sequence>
<evidence type="ECO:0000313" key="9">
    <source>
        <dbReference type="EMBL" id="SDD61808.1"/>
    </source>
</evidence>
<dbReference type="EMBL" id="FNAG01000004">
    <property type="protein sequence ID" value="SDD61808.1"/>
    <property type="molecule type" value="Genomic_DNA"/>
</dbReference>
<keyword evidence="9" id="KW-0966">Cell projection</keyword>
<organism evidence="9 10">
    <name type="scientific">Aquimonas voraii</name>
    <dbReference type="NCBI Taxonomy" id="265719"/>
    <lineage>
        <taxon>Bacteria</taxon>
        <taxon>Pseudomonadati</taxon>
        <taxon>Pseudomonadota</taxon>
        <taxon>Gammaproteobacteria</taxon>
        <taxon>Lysobacterales</taxon>
        <taxon>Lysobacteraceae</taxon>
        <taxon>Aquimonas</taxon>
    </lineage>
</organism>
<keyword evidence="1 7" id="KW-1003">Cell membrane</keyword>
<dbReference type="GO" id="GO:0009425">
    <property type="term" value="C:bacterial-type flagellum basal body"/>
    <property type="evidence" value="ECO:0007669"/>
    <property type="project" value="UniProtKB-SubCell"/>
</dbReference>
<keyword evidence="9" id="KW-0282">Flagellum</keyword>
<evidence type="ECO:0000256" key="2">
    <source>
        <dbReference type="ARBA" id="ARBA00022692"/>
    </source>
</evidence>
<dbReference type="STRING" id="265719.SAMN04488509_104173"/>
<dbReference type="GO" id="GO:0005886">
    <property type="term" value="C:plasma membrane"/>
    <property type="evidence" value="ECO:0007669"/>
    <property type="project" value="UniProtKB-SubCell"/>
</dbReference>
<evidence type="ECO:0000256" key="6">
    <source>
        <dbReference type="ARBA" id="ARBA00037937"/>
    </source>
</evidence>
<dbReference type="NCBIfam" id="TIGR03500">
    <property type="entry name" value="FliO_TIGR"/>
    <property type="match status" value="1"/>
</dbReference>
<dbReference type="RefSeq" id="WP_176764102.1">
    <property type="nucleotide sequence ID" value="NZ_FNAG01000004.1"/>
</dbReference>
<feature type="signal peptide" evidence="8">
    <location>
        <begin position="1"/>
        <end position="24"/>
    </location>
</feature>